<dbReference type="Proteomes" id="UP001500603">
    <property type="component" value="Unassembled WGS sequence"/>
</dbReference>
<keyword evidence="3" id="KW-1185">Reference proteome</keyword>
<dbReference type="Gene3D" id="3.10.450.50">
    <property type="match status" value="1"/>
</dbReference>
<proteinExistence type="predicted"/>
<organism evidence="2 3">
    <name type="scientific">Nocardia callitridis</name>
    <dbReference type="NCBI Taxonomy" id="648753"/>
    <lineage>
        <taxon>Bacteria</taxon>
        <taxon>Bacillati</taxon>
        <taxon>Actinomycetota</taxon>
        <taxon>Actinomycetes</taxon>
        <taxon>Mycobacteriales</taxon>
        <taxon>Nocardiaceae</taxon>
        <taxon>Nocardia</taxon>
    </lineage>
</organism>
<gene>
    <name evidence="2" type="ORF">GCM10023318_25300</name>
</gene>
<feature type="domain" description="DUF4440" evidence="1">
    <location>
        <begin position="27"/>
        <end position="139"/>
    </location>
</feature>
<accession>A0ABP9K7E4</accession>
<dbReference type="InterPro" id="IPR011944">
    <property type="entry name" value="Steroid_delta5-4_isomerase"/>
</dbReference>
<reference evidence="3" key="1">
    <citation type="journal article" date="2019" name="Int. J. Syst. Evol. Microbiol.">
        <title>The Global Catalogue of Microorganisms (GCM) 10K type strain sequencing project: providing services to taxonomists for standard genome sequencing and annotation.</title>
        <authorList>
            <consortium name="The Broad Institute Genomics Platform"/>
            <consortium name="The Broad Institute Genome Sequencing Center for Infectious Disease"/>
            <person name="Wu L."/>
            <person name="Ma J."/>
        </authorList>
    </citation>
    <scope>NUCLEOTIDE SEQUENCE [LARGE SCALE GENOMIC DNA]</scope>
    <source>
        <strain evidence="3">JCM 18298</strain>
    </source>
</reference>
<evidence type="ECO:0000313" key="3">
    <source>
        <dbReference type="Proteomes" id="UP001500603"/>
    </source>
</evidence>
<evidence type="ECO:0000259" key="1">
    <source>
        <dbReference type="Pfam" id="PF14534"/>
    </source>
</evidence>
<name>A0ABP9K7E4_9NOCA</name>
<protein>
    <submittedName>
        <fullName evidence="2">SgcJ/EcaC family oxidoreductase</fullName>
    </submittedName>
</protein>
<dbReference type="InterPro" id="IPR032710">
    <property type="entry name" value="NTF2-like_dom_sf"/>
</dbReference>
<dbReference type="SUPFAM" id="SSF54427">
    <property type="entry name" value="NTF2-like"/>
    <property type="match status" value="1"/>
</dbReference>
<dbReference type="InterPro" id="IPR027843">
    <property type="entry name" value="DUF4440"/>
</dbReference>
<dbReference type="EMBL" id="BAABJM010000002">
    <property type="protein sequence ID" value="GAA5052535.1"/>
    <property type="molecule type" value="Genomic_DNA"/>
</dbReference>
<evidence type="ECO:0000313" key="2">
    <source>
        <dbReference type="EMBL" id="GAA5052535.1"/>
    </source>
</evidence>
<sequence length="150" mass="15924">MIMTETTSGRPALEDTTTDHTADIAAIEQLIADVETGYNTNDAELMVSGFTANASAGNAVGAVVTGYGALLDAAERGLGGFLKDEYVRYEVSDINFLRPDVAVAHKLARASTAEGEPIDQDPAMVALYVLVEEGGRWWIAARHNTPVPKA</sequence>
<dbReference type="Pfam" id="PF14534">
    <property type="entry name" value="DUF4440"/>
    <property type="match status" value="1"/>
</dbReference>
<comment type="caution">
    <text evidence="2">The sequence shown here is derived from an EMBL/GenBank/DDBJ whole genome shotgun (WGS) entry which is preliminary data.</text>
</comment>
<dbReference type="NCBIfam" id="TIGR02246">
    <property type="entry name" value="SgcJ/EcaC family oxidoreductase"/>
    <property type="match status" value="1"/>
</dbReference>